<feature type="domain" description="Transposon Tn7 transposition protein TnsD C-terminal" evidence="2">
    <location>
        <begin position="204"/>
        <end position="375"/>
    </location>
</feature>
<accession>A0A6P1YD08</accession>
<dbReference type="InterPro" id="IPR032750">
    <property type="entry name" value="TnsD_C"/>
</dbReference>
<evidence type="ECO:0000259" key="1">
    <source>
        <dbReference type="Pfam" id="PF06527"/>
    </source>
</evidence>
<dbReference type="InterPro" id="IPR009492">
    <property type="entry name" value="TniQ"/>
</dbReference>
<evidence type="ECO:0000259" key="2">
    <source>
        <dbReference type="Pfam" id="PF15978"/>
    </source>
</evidence>
<reference evidence="3 4" key="1">
    <citation type="submission" date="2020-02" db="EMBL/GenBank/DDBJ databases">
        <title>Thermophilic hydrogen producing bacteria, Caloranaerobacter azorensis.</title>
        <authorList>
            <person name="Baek K."/>
        </authorList>
    </citation>
    <scope>NUCLEOTIDE SEQUENCE [LARGE SCALE GENOMIC DNA]</scope>
    <source>
        <strain evidence="3 4">T3-1</strain>
    </source>
</reference>
<proteinExistence type="predicted"/>
<dbReference type="KEGG" id="cazo:G3A45_07940"/>
<protein>
    <submittedName>
        <fullName evidence="3">Uncharacterized protein</fullName>
    </submittedName>
</protein>
<evidence type="ECO:0000313" key="4">
    <source>
        <dbReference type="Proteomes" id="UP000464452"/>
    </source>
</evidence>
<dbReference type="Pfam" id="PF15978">
    <property type="entry name" value="TnsD"/>
    <property type="match status" value="1"/>
</dbReference>
<organism evidence="3 4">
    <name type="scientific">Caloranaerobacter azorensis</name>
    <dbReference type="NCBI Taxonomy" id="116090"/>
    <lineage>
        <taxon>Bacteria</taxon>
        <taxon>Bacillati</taxon>
        <taxon>Bacillota</taxon>
        <taxon>Tissierellia</taxon>
        <taxon>Tissierellales</taxon>
        <taxon>Thermohalobacteraceae</taxon>
        <taxon>Caloranaerobacter</taxon>
    </lineage>
</organism>
<dbReference type="RefSeq" id="WP_163235084.1">
    <property type="nucleotide sequence ID" value="NZ_CP048617.1"/>
</dbReference>
<dbReference type="EMBL" id="CP048617">
    <property type="protein sequence ID" value="QIB27219.1"/>
    <property type="molecule type" value="Genomic_DNA"/>
</dbReference>
<gene>
    <name evidence="3" type="ORF">G3A45_07940</name>
</gene>
<sequence>MMTFFPIPYEDELLYSILARYHIRSGNISIKATLDDVYSKRSVSAVMDLPSHIERIIKNMPIGSRYTCNELIDKHTLYSFYSAFLPKERADKIREYMKRDRGSSINNKTGVMASSIKLNQYFKFCPKCVEEDIQRYGETYWHRVHQIVGVLICPKHKTLLYDSKVPIKGFNKHEFKAATVKECKVNRNKNTYSDDVLEKLYNLALDIQYILEYRFNNKPTKWFKEQYLTKLKEHGLANITGRIKQKELLENFVDYYGDKFLKLVQSDIDIHSNYNWLTELVRNNKKTSHPIRHLLLIRFLGISIHDLFNQKFEYEPFGQGPWPCLNPAANHYLQNIIKNVDIKYSADSKSPQGIFKCSYGFVYMRNGSNRIIEDSLSFPIFFRRQ</sequence>
<dbReference type="Pfam" id="PF06527">
    <property type="entry name" value="TniQ"/>
    <property type="match status" value="1"/>
</dbReference>
<evidence type="ECO:0000313" key="3">
    <source>
        <dbReference type="EMBL" id="QIB27219.1"/>
    </source>
</evidence>
<dbReference type="AlphaFoldDB" id="A0A6P1YD08"/>
<name>A0A6P1YD08_9FIRM</name>
<feature type="domain" description="TniQ" evidence="1">
    <location>
        <begin position="4"/>
        <end position="160"/>
    </location>
</feature>
<dbReference type="Proteomes" id="UP000464452">
    <property type="component" value="Chromosome"/>
</dbReference>